<evidence type="ECO:0000313" key="5">
    <source>
        <dbReference type="Proteomes" id="UP000095280"/>
    </source>
</evidence>
<dbReference type="Gene3D" id="1.10.8.20">
    <property type="entry name" value="N-terminal domain of phosphatidylinositol transfer protein sec14p"/>
    <property type="match status" value="1"/>
</dbReference>
<reference evidence="6" key="1">
    <citation type="submission" date="2016-11" db="UniProtKB">
        <authorList>
            <consortium name="WormBaseParasite"/>
        </authorList>
    </citation>
    <scope>IDENTIFICATION</scope>
</reference>
<dbReference type="InterPro" id="IPR036249">
    <property type="entry name" value="Thioredoxin-like_sf"/>
</dbReference>
<evidence type="ECO:0000256" key="2">
    <source>
        <dbReference type="SAM" id="MobiDB-lite"/>
    </source>
</evidence>
<dbReference type="WBParaSite" id="maker-uti_cns_0004570-snap-gene-0.9-mRNA-1">
    <property type="protein sequence ID" value="maker-uti_cns_0004570-snap-gene-0.9-mRNA-1"/>
    <property type="gene ID" value="maker-uti_cns_0004570-snap-gene-0.9"/>
</dbReference>
<dbReference type="PROSITE" id="PS50191">
    <property type="entry name" value="CRAL_TRIO"/>
    <property type="match status" value="1"/>
</dbReference>
<dbReference type="SUPFAM" id="SSF46938">
    <property type="entry name" value="CRAL/TRIO N-terminal domain"/>
    <property type="match status" value="1"/>
</dbReference>
<feature type="domain" description="CRAL-TRIO" evidence="3">
    <location>
        <begin position="129"/>
        <end position="262"/>
    </location>
</feature>
<dbReference type="InterPro" id="IPR013766">
    <property type="entry name" value="Thioredoxin_domain"/>
</dbReference>
<dbReference type="InterPro" id="IPR036865">
    <property type="entry name" value="CRAL-TRIO_dom_sf"/>
</dbReference>
<evidence type="ECO:0000259" key="4">
    <source>
        <dbReference type="PROSITE" id="PS51352"/>
    </source>
</evidence>
<evidence type="ECO:0000313" key="6">
    <source>
        <dbReference type="WBParaSite" id="maker-uti_cns_0004570-snap-gene-0.9-mRNA-1"/>
    </source>
</evidence>
<dbReference type="Gene3D" id="3.40.525.10">
    <property type="entry name" value="CRAL-TRIO lipid binding domain"/>
    <property type="match status" value="1"/>
</dbReference>
<dbReference type="InterPro" id="IPR017937">
    <property type="entry name" value="Thioredoxin_CS"/>
</dbReference>
<name>A0A1I8H5Z4_9PLAT</name>
<dbReference type="PRINTS" id="PR00421">
    <property type="entry name" value="THIOREDOXIN"/>
</dbReference>
<dbReference type="CDD" id="cd00170">
    <property type="entry name" value="SEC14"/>
    <property type="match status" value="1"/>
</dbReference>
<dbReference type="SUPFAM" id="SSF52087">
    <property type="entry name" value="CRAL/TRIO domain"/>
    <property type="match status" value="1"/>
</dbReference>
<dbReference type="InterPro" id="IPR011074">
    <property type="entry name" value="CRAL/TRIO_N_dom"/>
</dbReference>
<keyword evidence="5" id="KW-1185">Reference proteome</keyword>
<dbReference type="SUPFAM" id="SSF52833">
    <property type="entry name" value="Thioredoxin-like"/>
    <property type="match status" value="1"/>
</dbReference>
<organism evidence="5 6">
    <name type="scientific">Macrostomum lignano</name>
    <dbReference type="NCBI Taxonomy" id="282301"/>
    <lineage>
        <taxon>Eukaryota</taxon>
        <taxon>Metazoa</taxon>
        <taxon>Spiralia</taxon>
        <taxon>Lophotrochozoa</taxon>
        <taxon>Platyhelminthes</taxon>
        <taxon>Rhabditophora</taxon>
        <taxon>Macrostomorpha</taxon>
        <taxon>Macrostomida</taxon>
        <taxon>Macrostomidae</taxon>
        <taxon>Macrostomum</taxon>
    </lineage>
</organism>
<feature type="domain" description="Thioredoxin" evidence="4">
    <location>
        <begin position="421"/>
        <end position="546"/>
    </location>
</feature>
<feature type="compositionally biased region" description="Polar residues" evidence="2">
    <location>
        <begin position="28"/>
        <end position="37"/>
    </location>
</feature>
<evidence type="ECO:0000259" key="3">
    <source>
        <dbReference type="PROSITE" id="PS50191"/>
    </source>
</evidence>
<dbReference type="Gene3D" id="3.40.30.10">
    <property type="entry name" value="Glutaredoxin"/>
    <property type="match status" value="1"/>
</dbReference>
<keyword evidence="1" id="KW-1015">Disulfide bond</keyword>
<dbReference type="GO" id="GO:0008526">
    <property type="term" value="F:phosphatidylinositol transfer activity"/>
    <property type="evidence" value="ECO:0007669"/>
    <property type="project" value="TreeGrafter"/>
</dbReference>
<dbReference type="InterPro" id="IPR052578">
    <property type="entry name" value="PI_Transfer_CRAL-TRIO"/>
</dbReference>
<evidence type="ECO:0000256" key="1">
    <source>
        <dbReference type="ARBA" id="ARBA00023157"/>
    </source>
</evidence>
<dbReference type="SMART" id="SM01100">
    <property type="entry name" value="CRAL_TRIO_N"/>
    <property type="match status" value="1"/>
</dbReference>
<dbReference type="PROSITE" id="PS00194">
    <property type="entry name" value="THIOREDOXIN_1"/>
    <property type="match status" value="1"/>
</dbReference>
<feature type="compositionally biased region" description="Low complexity" evidence="2">
    <location>
        <begin position="45"/>
        <end position="57"/>
    </location>
</feature>
<dbReference type="SMART" id="SM00516">
    <property type="entry name" value="SEC14"/>
    <property type="match status" value="1"/>
</dbReference>
<dbReference type="Pfam" id="PF00085">
    <property type="entry name" value="Thioredoxin"/>
    <property type="match status" value="1"/>
</dbReference>
<dbReference type="Proteomes" id="UP000095280">
    <property type="component" value="Unplaced"/>
</dbReference>
<protein>
    <submittedName>
        <fullName evidence="6">Thioredoxin domain-containing protein</fullName>
    </submittedName>
</protein>
<dbReference type="Pfam" id="PF03765">
    <property type="entry name" value="CRAL_TRIO_N"/>
    <property type="match status" value="1"/>
</dbReference>
<accession>A0A1I8H5Z4</accession>
<dbReference type="CDD" id="cd02947">
    <property type="entry name" value="TRX_family"/>
    <property type="match status" value="1"/>
</dbReference>
<proteinExistence type="predicted"/>
<dbReference type="PANTHER" id="PTHR45824:SF29">
    <property type="entry name" value="GH16843P"/>
    <property type="match status" value="1"/>
</dbReference>
<dbReference type="FunFam" id="3.40.30.10:FF:000245">
    <property type="entry name" value="Thioredoxin"/>
    <property type="match status" value="1"/>
</dbReference>
<sequence length="546" mass="59808">EAALLESLSHQPRYKNPLGSPPLRQLETGGTSAQIAQSTAESKKAMSASSEPSQEQQAKLLADLRQRVAGEEPLPGEDYFQDEVTLLRFLRAREWNLDAAEKQLRGAIDWRRSYKPLTAECRWCIEEPGYHSNAKSNNTEDSIAHCTFLIENAKRTMKPGVTTWVFVIDCTGITLPLCNPSLGSGVIGVFSNFYPEHLERIVCVNHSSLFHGVWSAIRVFIDPKTVKKMKFIKGKEKIQRKFGQMFGDELTRWLVDEIRLNKQEPMSEAQEKFWEGPMRPNQHDPRGCPSYVEQFVDPYFLRVKQLELQSGEESTAGGLYRLHPNIADQQLGRLVPYVPRCRRKEEKKKAAAAAAAAASAAAAPASKPVATAAEPTKAELAAYGVAPVAASDIPELAGESSSSDDEQLASGVGAAAAVAGGKAAPKAPDFPPDPQACAKFNMVNFLKTKADFDNLLTGSQGKLVVIDFTASWCGPCRMIAPKFEQLATDTPSVLFAKVDVDENADAASAAGIECMPTFKFYKDGKEVDELKGADYDGIVRRVKQHA</sequence>
<dbReference type="InterPro" id="IPR001251">
    <property type="entry name" value="CRAL-TRIO_dom"/>
</dbReference>
<dbReference type="Pfam" id="PF00650">
    <property type="entry name" value="CRAL_TRIO"/>
    <property type="match status" value="1"/>
</dbReference>
<dbReference type="AlphaFoldDB" id="A0A1I8H5Z4"/>
<feature type="region of interest" description="Disordered" evidence="2">
    <location>
        <begin position="1"/>
        <end position="57"/>
    </location>
</feature>
<dbReference type="InterPro" id="IPR036273">
    <property type="entry name" value="CRAL/TRIO_N_dom_sf"/>
</dbReference>
<dbReference type="PROSITE" id="PS51352">
    <property type="entry name" value="THIOREDOXIN_2"/>
    <property type="match status" value="1"/>
</dbReference>
<dbReference type="PANTHER" id="PTHR45824">
    <property type="entry name" value="GH16843P"/>
    <property type="match status" value="1"/>
</dbReference>